<feature type="region of interest" description="Disordered" evidence="2">
    <location>
        <begin position="460"/>
        <end position="489"/>
    </location>
</feature>
<feature type="compositionally biased region" description="Polar residues" evidence="2">
    <location>
        <begin position="201"/>
        <end position="215"/>
    </location>
</feature>
<feature type="compositionally biased region" description="Pro residues" evidence="2">
    <location>
        <begin position="280"/>
        <end position="289"/>
    </location>
</feature>
<dbReference type="VEuPathDB" id="FungiDB:CC1G_10264"/>
<dbReference type="EMBL" id="AACS02000001">
    <property type="protein sequence ID" value="EAU93196.1"/>
    <property type="molecule type" value="Genomic_DNA"/>
</dbReference>
<dbReference type="RefSeq" id="XP_001828593.1">
    <property type="nucleotide sequence ID" value="XM_001828541.1"/>
</dbReference>
<evidence type="ECO:0000313" key="4">
    <source>
        <dbReference type="Proteomes" id="UP000001861"/>
    </source>
</evidence>
<accession>A8N144</accession>
<feature type="region of interest" description="Disordered" evidence="2">
    <location>
        <begin position="1"/>
        <end position="22"/>
    </location>
</feature>
<organism evidence="3 4">
    <name type="scientific">Coprinopsis cinerea (strain Okayama-7 / 130 / ATCC MYA-4618 / FGSC 9003)</name>
    <name type="common">Inky cap fungus</name>
    <name type="synonym">Hormographiella aspergillata</name>
    <dbReference type="NCBI Taxonomy" id="240176"/>
    <lineage>
        <taxon>Eukaryota</taxon>
        <taxon>Fungi</taxon>
        <taxon>Dikarya</taxon>
        <taxon>Basidiomycota</taxon>
        <taxon>Agaricomycotina</taxon>
        <taxon>Agaricomycetes</taxon>
        <taxon>Agaricomycetidae</taxon>
        <taxon>Agaricales</taxon>
        <taxon>Agaricineae</taxon>
        <taxon>Psathyrellaceae</taxon>
        <taxon>Coprinopsis</taxon>
    </lineage>
</organism>
<evidence type="ECO:0000256" key="1">
    <source>
        <dbReference type="SAM" id="Coils"/>
    </source>
</evidence>
<feature type="compositionally biased region" description="Polar residues" evidence="2">
    <location>
        <begin position="167"/>
        <end position="182"/>
    </location>
</feature>
<feature type="region of interest" description="Disordered" evidence="2">
    <location>
        <begin position="141"/>
        <end position="247"/>
    </location>
</feature>
<comment type="caution">
    <text evidence="3">The sequence shown here is derived from an EMBL/GenBank/DDBJ whole genome shotgun (WGS) entry which is preliminary data.</text>
</comment>
<keyword evidence="1" id="KW-0175">Coiled coil</keyword>
<evidence type="ECO:0000313" key="3">
    <source>
        <dbReference type="EMBL" id="EAU93196.1"/>
    </source>
</evidence>
<dbReference type="AlphaFoldDB" id="A8N144"/>
<proteinExistence type="predicted"/>
<feature type="compositionally biased region" description="Low complexity" evidence="2">
    <location>
        <begin position="225"/>
        <end position="247"/>
    </location>
</feature>
<dbReference type="OMA" id="QSKSVAW"/>
<feature type="compositionally biased region" description="Low complexity" evidence="2">
    <location>
        <begin position="468"/>
        <end position="479"/>
    </location>
</feature>
<dbReference type="OrthoDB" id="3258282at2759"/>
<feature type="region of interest" description="Disordered" evidence="2">
    <location>
        <begin position="266"/>
        <end position="357"/>
    </location>
</feature>
<dbReference type="Proteomes" id="UP000001861">
    <property type="component" value="Unassembled WGS sequence"/>
</dbReference>
<name>A8N144_COPC7</name>
<dbReference type="STRING" id="240176.A8N144"/>
<dbReference type="eggNOG" id="ENOG502SJPK">
    <property type="taxonomic scope" value="Eukaryota"/>
</dbReference>
<keyword evidence="4" id="KW-1185">Reference proteome</keyword>
<evidence type="ECO:0000256" key="2">
    <source>
        <dbReference type="SAM" id="MobiDB-lite"/>
    </source>
</evidence>
<reference evidence="3 4" key="1">
    <citation type="journal article" date="2010" name="Proc. Natl. Acad. Sci. U.S.A.">
        <title>Insights into evolution of multicellular fungi from the assembled chromosomes of the mushroom Coprinopsis cinerea (Coprinus cinereus).</title>
        <authorList>
            <person name="Stajich J.E."/>
            <person name="Wilke S.K."/>
            <person name="Ahren D."/>
            <person name="Au C.H."/>
            <person name="Birren B.W."/>
            <person name="Borodovsky M."/>
            <person name="Burns C."/>
            <person name="Canback B."/>
            <person name="Casselton L.A."/>
            <person name="Cheng C.K."/>
            <person name="Deng J."/>
            <person name="Dietrich F.S."/>
            <person name="Fargo D.C."/>
            <person name="Farman M.L."/>
            <person name="Gathman A.C."/>
            <person name="Goldberg J."/>
            <person name="Guigo R."/>
            <person name="Hoegger P.J."/>
            <person name="Hooker J.B."/>
            <person name="Huggins A."/>
            <person name="James T.Y."/>
            <person name="Kamada T."/>
            <person name="Kilaru S."/>
            <person name="Kodira C."/>
            <person name="Kues U."/>
            <person name="Kupfer D."/>
            <person name="Kwan H.S."/>
            <person name="Lomsadze A."/>
            <person name="Li W."/>
            <person name="Lilly W.W."/>
            <person name="Ma L.J."/>
            <person name="Mackey A.J."/>
            <person name="Manning G."/>
            <person name="Martin F."/>
            <person name="Muraguchi H."/>
            <person name="Natvig D.O."/>
            <person name="Palmerini H."/>
            <person name="Ramesh M.A."/>
            <person name="Rehmeyer C.J."/>
            <person name="Roe B.A."/>
            <person name="Shenoy N."/>
            <person name="Stanke M."/>
            <person name="Ter-Hovhannisyan V."/>
            <person name="Tunlid A."/>
            <person name="Velagapudi R."/>
            <person name="Vision T.J."/>
            <person name="Zeng Q."/>
            <person name="Zolan M.E."/>
            <person name="Pukkila P.J."/>
        </authorList>
    </citation>
    <scope>NUCLEOTIDE SEQUENCE [LARGE SCALE GENOMIC DNA]</scope>
    <source>
        <strain evidence="4">Okayama-7 / 130 / ATCC MYA-4618 / FGSC 9003</strain>
    </source>
</reference>
<sequence length="489" mass="53655">MSRNPHVPANLSPEYMRPSPVRGQLEPYDSKAPNGWRYIQTTDTPGEFKVLLPPGTAAMYEQLLKLENYELTKKPTSINWERIMEIRHLKDRMIRKCQRLAGPHGSSRKISRGEPFVFQTLVAPSDFRLKEMEKWFRDQQKKVVAARRTSTGQERDRGDDTTRRHAGTSSGAQPRLPSSSKPQLLIRAPPNIPGSSKDRSSSATIPSKPVNQQLARVSRAERSVSLPTPTSRPASTPRVSKPTPAAVLSPLPLPVLLLSQREEYGLPADAPVDPSEKPAPLLPLPPDSPQTPNGEPSSSSPRPAPNPTSPTGDIPSDGSSGAKTSDDANGAGGSNGQGVTLGPDGKPLRRRRSCIKRSSMSDLVKTVSWADAPQDLDKQAQNSGTWTELRTLYTDQIKSLESLHEQVTQGLDHLQAETEHLQRIEEGVRRQREVLEKAFKEFEDRSSLFKDKVQEALTEANDNLARVGSSTGNGNGSSSRPVLPPIDEN</sequence>
<feature type="coiled-coil region" evidence="1">
    <location>
        <begin position="397"/>
        <end position="445"/>
    </location>
</feature>
<gene>
    <name evidence="3" type="ORF">CC1G_10264</name>
</gene>
<dbReference type="GeneID" id="6005018"/>
<dbReference type="InParanoid" id="A8N144"/>
<feature type="compositionally biased region" description="Basic and acidic residues" evidence="2">
    <location>
        <begin position="153"/>
        <end position="163"/>
    </location>
</feature>
<protein>
    <submittedName>
        <fullName evidence="3">Uncharacterized protein</fullName>
    </submittedName>
</protein>
<dbReference type="KEGG" id="cci:CC1G_10264"/>
<feature type="compositionally biased region" description="Low complexity" evidence="2">
    <location>
        <begin position="290"/>
        <end position="301"/>
    </location>
</feature>